<dbReference type="EMBL" id="JARYMX010000002">
    <property type="protein sequence ID" value="KAJ9561500.1"/>
    <property type="molecule type" value="Genomic_DNA"/>
</dbReference>
<evidence type="ECO:0000313" key="3">
    <source>
        <dbReference type="Proteomes" id="UP001172457"/>
    </source>
</evidence>
<accession>A0AA38WQE7</accession>
<comment type="caution">
    <text evidence="2">The sequence shown here is derived from an EMBL/GenBank/DDBJ whole genome shotgun (WGS) entry which is preliminary data.</text>
</comment>
<dbReference type="PANTHER" id="PTHR11439:SF440">
    <property type="entry name" value="INTEGRASE CATALYTIC DOMAIN-CONTAINING PROTEIN"/>
    <property type="match status" value="1"/>
</dbReference>
<dbReference type="PANTHER" id="PTHR11439">
    <property type="entry name" value="GAG-POL-RELATED RETROTRANSPOSON"/>
    <property type="match status" value="1"/>
</dbReference>
<evidence type="ECO:0000313" key="2">
    <source>
        <dbReference type="EMBL" id="KAJ9561500.1"/>
    </source>
</evidence>
<sequence>MLIIGTNLAGILETKDYLTLNFKMKDLGEVDTILGIKVRRSESEISLNQSHYIEKILTKFQHLNIKEFNTPFGSCVKLENYSGRAVAQLEYASAIGCMILSQFTRNPGPDHWKAIGRVLGYLKRTSDLELTYKTHPGILEGYTDASWIDNSNDYKSTTEFIALAAAGKEAEWIRDLLTDLHFWPHPTPSIPMYCDSEATMSKVYNSMYNGKLCRQLIENGTLSIMYVKSCGNLADPLTKPLARDLIRSTTRDMGLKPRRISQ</sequence>
<evidence type="ECO:0000259" key="1">
    <source>
        <dbReference type="Pfam" id="PF07727"/>
    </source>
</evidence>
<gene>
    <name evidence="2" type="ORF">OSB04_006660</name>
</gene>
<dbReference type="AlphaFoldDB" id="A0AA38WQE7"/>
<protein>
    <recommendedName>
        <fullName evidence="1">Reverse transcriptase Ty1/copia-type domain-containing protein</fullName>
    </recommendedName>
</protein>
<name>A0AA38WQE7_9ASTR</name>
<dbReference type="InterPro" id="IPR013103">
    <property type="entry name" value="RVT_2"/>
</dbReference>
<dbReference type="CDD" id="cd09272">
    <property type="entry name" value="RNase_HI_RT_Ty1"/>
    <property type="match status" value="1"/>
</dbReference>
<feature type="domain" description="Reverse transcriptase Ty1/copia-type" evidence="1">
    <location>
        <begin position="1"/>
        <end position="71"/>
    </location>
</feature>
<dbReference type="Pfam" id="PF07727">
    <property type="entry name" value="RVT_2"/>
    <property type="match status" value="1"/>
</dbReference>
<keyword evidence="3" id="KW-1185">Reference proteome</keyword>
<reference evidence="2" key="1">
    <citation type="submission" date="2023-03" db="EMBL/GenBank/DDBJ databases">
        <title>Chromosome-scale reference genome and RAD-based genetic map of yellow starthistle (Centaurea solstitialis) reveal putative structural variation and QTLs associated with invader traits.</title>
        <authorList>
            <person name="Reatini B."/>
            <person name="Cang F.A."/>
            <person name="Jiang Q."/>
            <person name="Mckibben M.T.W."/>
            <person name="Barker M.S."/>
            <person name="Rieseberg L.H."/>
            <person name="Dlugosch K.M."/>
        </authorList>
    </citation>
    <scope>NUCLEOTIDE SEQUENCE</scope>
    <source>
        <strain evidence="2">CAN-66</strain>
        <tissue evidence="2">Leaf</tissue>
    </source>
</reference>
<organism evidence="2 3">
    <name type="scientific">Centaurea solstitialis</name>
    <name type="common">yellow star-thistle</name>
    <dbReference type="NCBI Taxonomy" id="347529"/>
    <lineage>
        <taxon>Eukaryota</taxon>
        <taxon>Viridiplantae</taxon>
        <taxon>Streptophyta</taxon>
        <taxon>Embryophyta</taxon>
        <taxon>Tracheophyta</taxon>
        <taxon>Spermatophyta</taxon>
        <taxon>Magnoliopsida</taxon>
        <taxon>eudicotyledons</taxon>
        <taxon>Gunneridae</taxon>
        <taxon>Pentapetalae</taxon>
        <taxon>asterids</taxon>
        <taxon>campanulids</taxon>
        <taxon>Asterales</taxon>
        <taxon>Asteraceae</taxon>
        <taxon>Carduoideae</taxon>
        <taxon>Cardueae</taxon>
        <taxon>Centaureinae</taxon>
        <taxon>Centaurea</taxon>
    </lineage>
</organism>
<dbReference type="Proteomes" id="UP001172457">
    <property type="component" value="Chromosome 2"/>
</dbReference>
<proteinExistence type="predicted"/>